<evidence type="ECO:0008006" key="3">
    <source>
        <dbReference type="Google" id="ProtNLM"/>
    </source>
</evidence>
<dbReference type="Gene3D" id="2.30.110.10">
    <property type="entry name" value="Electron Transport, Fmn-binding Protein, Chain A"/>
    <property type="match status" value="1"/>
</dbReference>
<gene>
    <name evidence="1" type="ORF">HRbin22_00580</name>
</gene>
<dbReference type="SUPFAM" id="SSF50475">
    <property type="entry name" value="FMN-binding split barrel"/>
    <property type="match status" value="1"/>
</dbReference>
<comment type="caution">
    <text evidence="1">The sequence shown here is derived from an EMBL/GenBank/DDBJ whole genome shotgun (WGS) entry which is preliminary data.</text>
</comment>
<dbReference type="AlphaFoldDB" id="A0A2H5Y4I1"/>
<protein>
    <recommendedName>
        <fullName evidence="3">Nitroreductase family deazaflavin-dependent oxidoreductase</fullName>
    </recommendedName>
</protein>
<name>A0A2H5Y4I1_9CHLR</name>
<dbReference type="InterPro" id="IPR004378">
    <property type="entry name" value="F420H2_quin_Rdtase"/>
</dbReference>
<evidence type="ECO:0000313" key="2">
    <source>
        <dbReference type="Proteomes" id="UP000236642"/>
    </source>
</evidence>
<reference evidence="2" key="1">
    <citation type="submission" date="2017-09" db="EMBL/GenBank/DDBJ databases">
        <title>Metaegenomics of thermophilic ammonia-oxidizing enrichment culture.</title>
        <authorList>
            <person name="Kato S."/>
            <person name="Suzuki K."/>
        </authorList>
    </citation>
    <scope>NUCLEOTIDE SEQUENCE [LARGE SCALE GENOMIC DNA]</scope>
</reference>
<dbReference type="EMBL" id="BEHY01000008">
    <property type="protein sequence ID" value="GBD08346.1"/>
    <property type="molecule type" value="Genomic_DNA"/>
</dbReference>
<dbReference type="Pfam" id="PF04075">
    <property type="entry name" value="F420H2_quin_red"/>
    <property type="match status" value="1"/>
</dbReference>
<dbReference type="InterPro" id="IPR012349">
    <property type="entry name" value="Split_barrel_FMN-bd"/>
</dbReference>
<sequence>MRRHPLEDAEVIDLITRGRRTGRPHRVELWFVYRDGAVYLMAHARAHGQGTDWYRNLRADSRVAIEAEGGRWEGIAEPLSPEWLPAVTDWFREKYGAAAIRHWYEGTPRLPVRVRLHA</sequence>
<proteinExistence type="predicted"/>
<dbReference type="GO" id="GO:0016491">
    <property type="term" value="F:oxidoreductase activity"/>
    <property type="evidence" value="ECO:0007669"/>
    <property type="project" value="InterPro"/>
</dbReference>
<accession>A0A2H5Y4I1</accession>
<evidence type="ECO:0000313" key="1">
    <source>
        <dbReference type="EMBL" id="GBD08346.1"/>
    </source>
</evidence>
<organism evidence="1 2">
    <name type="scientific">Candidatus Thermoflexus japonica</name>
    <dbReference type="NCBI Taxonomy" id="2035417"/>
    <lineage>
        <taxon>Bacteria</taxon>
        <taxon>Bacillati</taxon>
        <taxon>Chloroflexota</taxon>
        <taxon>Thermoflexia</taxon>
        <taxon>Thermoflexales</taxon>
        <taxon>Thermoflexaceae</taxon>
        <taxon>Thermoflexus</taxon>
    </lineage>
</organism>
<dbReference type="Proteomes" id="UP000236642">
    <property type="component" value="Unassembled WGS sequence"/>
</dbReference>